<evidence type="ECO:0000256" key="6">
    <source>
        <dbReference type="ARBA" id="ARBA00022801"/>
    </source>
</evidence>
<dbReference type="FunFam" id="3.30.70.270:FF:000026">
    <property type="entry name" value="Transposon Ty3-G Gag-Pol polyprotein"/>
    <property type="match status" value="1"/>
</dbReference>
<dbReference type="InterPro" id="IPR050951">
    <property type="entry name" value="Retrovirus_Pol_polyprotein"/>
</dbReference>
<evidence type="ECO:0000256" key="4">
    <source>
        <dbReference type="ARBA" id="ARBA00022722"/>
    </source>
</evidence>
<dbReference type="Gene3D" id="3.30.70.270">
    <property type="match status" value="2"/>
</dbReference>
<dbReference type="InterPro" id="IPR001878">
    <property type="entry name" value="Znf_CCHC"/>
</dbReference>
<dbReference type="Pfam" id="PF00078">
    <property type="entry name" value="RVT_1"/>
    <property type="match status" value="1"/>
</dbReference>
<dbReference type="Proteomes" id="UP001458880">
    <property type="component" value="Unassembled WGS sequence"/>
</dbReference>
<evidence type="ECO:0000313" key="12">
    <source>
        <dbReference type="EMBL" id="KAK9674756.1"/>
    </source>
</evidence>
<dbReference type="InterPro" id="IPR012337">
    <property type="entry name" value="RNaseH-like_sf"/>
</dbReference>
<accession>A0AAW1HF90</accession>
<dbReference type="GO" id="GO:0042575">
    <property type="term" value="C:DNA polymerase complex"/>
    <property type="evidence" value="ECO:0007669"/>
    <property type="project" value="UniProtKB-ARBA"/>
</dbReference>
<dbReference type="SUPFAM" id="SSF50630">
    <property type="entry name" value="Acid proteases"/>
    <property type="match status" value="1"/>
</dbReference>
<keyword evidence="5" id="KW-0255">Endonuclease</keyword>
<dbReference type="Gene3D" id="1.10.340.70">
    <property type="match status" value="1"/>
</dbReference>
<dbReference type="GO" id="GO:0016787">
    <property type="term" value="F:hydrolase activity"/>
    <property type="evidence" value="ECO:0007669"/>
    <property type="project" value="UniProtKB-KW"/>
</dbReference>
<keyword evidence="13" id="KW-1185">Reference proteome</keyword>
<dbReference type="InterPro" id="IPR000477">
    <property type="entry name" value="RT_dom"/>
</dbReference>
<keyword evidence="8" id="KW-0862">Zinc</keyword>
<dbReference type="PROSITE" id="PS50994">
    <property type="entry name" value="INTEGRASE"/>
    <property type="match status" value="1"/>
</dbReference>
<dbReference type="GO" id="GO:0015074">
    <property type="term" value="P:DNA integration"/>
    <property type="evidence" value="ECO:0007669"/>
    <property type="project" value="InterPro"/>
</dbReference>
<feature type="domain" description="Integrase catalytic" evidence="11">
    <location>
        <begin position="1110"/>
        <end position="1267"/>
    </location>
</feature>
<dbReference type="GO" id="GO:0003964">
    <property type="term" value="F:RNA-directed DNA polymerase activity"/>
    <property type="evidence" value="ECO:0007669"/>
    <property type="project" value="UniProtKB-KW"/>
</dbReference>
<dbReference type="PROSITE" id="PS50158">
    <property type="entry name" value="ZF_CCHC"/>
    <property type="match status" value="1"/>
</dbReference>
<keyword evidence="7" id="KW-0695">RNA-directed DNA polymerase</keyword>
<organism evidence="12 13">
    <name type="scientific">Popillia japonica</name>
    <name type="common">Japanese beetle</name>
    <dbReference type="NCBI Taxonomy" id="7064"/>
    <lineage>
        <taxon>Eukaryota</taxon>
        <taxon>Metazoa</taxon>
        <taxon>Ecdysozoa</taxon>
        <taxon>Arthropoda</taxon>
        <taxon>Hexapoda</taxon>
        <taxon>Insecta</taxon>
        <taxon>Pterygota</taxon>
        <taxon>Neoptera</taxon>
        <taxon>Endopterygota</taxon>
        <taxon>Coleoptera</taxon>
        <taxon>Polyphaga</taxon>
        <taxon>Scarabaeiformia</taxon>
        <taxon>Scarabaeidae</taxon>
        <taxon>Rutelinae</taxon>
        <taxon>Popillia</taxon>
    </lineage>
</organism>
<dbReference type="PANTHER" id="PTHR37984">
    <property type="entry name" value="PROTEIN CBG26694"/>
    <property type="match status" value="1"/>
</dbReference>
<comment type="caution">
    <text evidence="12">The sequence shown here is derived from an EMBL/GenBank/DDBJ whole genome shotgun (WGS) entry which is preliminary data.</text>
</comment>
<proteinExistence type="predicted"/>
<evidence type="ECO:0000256" key="8">
    <source>
        <dbReference type="PROSITE-ProRule" id="PRU00047"/>
    </source>
</evidence>
<evidence type="ECO:0000256" key="2">
    <source>
        <dbReference type="ARBA" id="ARBA00022679"/>
    </source>
</evidence>
<keyword evidence="2" id="KW-0808">Transferase</keyword>
<evidence type="ECO:0000313" key="13">
    <source>
        <dbReference type="Proteomes" id="UP001458880"/>
    </source>
</evidence>
<dbReference type="InterPro" id="IPR041588">
    <property type="entry name" value="Integrase_H2C2"/>
</dbReference>
<feature type="domain" description="CCHC-type" evidence="9">
    <location>
        <begin position="352"/>
        <end position="368"/>
    </location>
</feature>
<dbReference type="PROSITE" id="PS50878">
    <property type="entry name" value="RT_POL"/>
    <property type="match status" value="1"/>
</dbReference>
<dbReference type="SUPFAM" id="SSF56672">
    <property type="entry name" value="DNA/RNA polymerases"/>
    <property type="match status" value="1"/>
</dbReference>
<evidence type="ECO:0000256" key="7">
    <source>
        <dbReference type="ARBA" id="ARBA00022918"/>
    </source>
</evidence>
<dbReference type="FunFam" id="1.10.340.70:FF:000001">
    <property type="entry name" value="Retrovirus-related Pol polyprotein from transposon gypsy-like Protein"/>
    <property type="match status" value="1"/>
</dbReference>
<dbReference type="InterPro" id="IPR036397">
    <property type="entry name" value="RNaseH_sf"/>
</dbReference>
<dbReference type="GO" id="GO:0003676">
    <property type="term" value="F:nucleic acid binding"/>
    <property type="evidence" value="ECO:0007669"/>
    <property type="project" value="InterPro"/>
</dbReference>
<sequence>MIGLTSDFYCFIKKNTPPRTIRSTYRSSEVGFDDSSIEGYETIPITRNAVRLVLEGKLTGIEKAVDMSLDNNLRSGTSGNDIDDSAFESFQQTHQATNRADNGMKELITGLLQQNAAILAMLQKKDETNEVKNFNIMPDLSKSIEPLMPDLSKSIEPFEAEKGPSHAREWLHRLETTGQLHSWPQEIKYETARANLKGAARYWYKGKAKDIHNWSEFKAAFSKTFIFDKSKTELWKTMQLRVQQKQESLSTYFHEKVSYCKELDLPFCETKEQVIIGLWSRDLSNYLMARSHIDEDDLYKDLISYDRVEGARRTMITNRLQGKVKKEEGTPSEADIKEKGRDQKFERNSKIKCFNCNLFGHKATECRKPRREKGSCYSCGSMEHKSYDCQKARPKADPTNRSENVTNLVEEELDPMTIWVPTIPSYQIDAYLKIKEEKISITPTLDTGSPISLISETFLPLDCINKNHISHSYQGINKSKLNIIGTFLTTITVCETDVDILFHVVPENTMNCKCLLGRNFIANEKFKITFGHTVSIENIDKNPAKPKLSFEMRIDVIDVKPGQPTFYFRPRRLSYYEKDQVVKIVDDLLAQNIIRKSTSEYSSPIVLVKKKTEGLRMCIDYRELNKITIRDNFPLPRIDDQIDQMRNKKYFTKLDLKNAFHHVDIAKDSIKFTSFVTHNGQYEYLKMPFGLKNSPATFMRYIDLIFRDLINQNKICIYIDDILIATFTIEENLEILNEIFTIMSENLLTLRLDKCSFLYQEINFLGYVINEAGIRPNKQNILAVSDFPVPKNFREVQSFLGLTSYFRRFINNFSLIAKPLYDLLRKNTIFKFGKEELEAFELLKQLLVDEPVLAIYNPSLETQLHCDASSHGYGSILLQRQRDGFFHPVFYFSKRTSVTESKYHSYELEMLAIIYSLQRFRIYLQGLEFKIITDCNSIKLALSKKEINPRILRWSLELQNYCYTIEHRGCKQMTHADALSRRDVLVIEENTFERVLGIKQDQDKDISQIRNQLENSESKFFELKDGLVFRKQNGKLLFYVPKSMEQNVIRTYHDELGHVGISKTTELVTRTYWFPNLKEKIKIYISNCLKCITYSPITGKREGFLHNLPKGSIPFNVVHIDHVGPFEKTRFRHKYILVIIDSFTKFVKLYACVKTDTKEVIKHLREYFSYYSKPGKIISDRGSCFTSTEFKAFLNNQGICHSMIATGMPQANGQVEVINKSISAMCSKLTTDISKWDDVLGQVEFGINNTVNRSTGECPSVLLFGVHQKGQLEDEVRTFLESRVITETGDLNLIRNKASKNIIKTQDYNKCYFDKKHKSARNYSVGDYVMITNMDVTAGTNKKLLPKFKGPYVITAALDNDRYIVRDPPGFQLTQMPYEGVIAAARMKPWHRDELVANQEDLEEDACEADEEKRTKTLNFDVLF</sequence>
<evidence type="ECO:0000256" key="3">
    <source>
        <dbReference type="ARBA" id="ARBA00022695"/>
    </source>
</evidence>
<evidence type="ECO:0000259" key="11">
    <source>
        <dbReference type="PROSITE" id="PS50994"/>
    </source>
</evidence>
<dbReference type="GO" id="GO:0004519">
    <property type="term" value="F:endonuclease activity"/>
    <property type="evidence" value="ECO:0007669"/>
    <property type="project" value="UniProtKB-KW"/>
</dbReference>
<dbReference type="InterPro" id="IPR001584">
    <property type="entry name" value="Integrase_cat-core"/>
</dbReference>
<dbReference type="CDD" id="cd09274">
    <property type="entry name" value="RNase_HI_RT_Ty3"/>
    <property type="match status" value="1"/>
</dbReference>
<dbReference type="InterPro" id="IPR041373">
    <property type="entry name" value="RT_RNaseH"/>
</dbReference>
<dbReference type="InterPro" id="IPR021109">
    <property type="entry name" value="Peptidase_aspartic_dom_sf"/>
</dbReference>
<dbReference type="Gene3D" id="3.10.10.10">
    <property type="entry name" value="HIV Type 1 Reverse Transcriptase, subunit A, domain 1"/>
    <property type="match status" value="1"/>
</dbReference>
<keyword evidence="6" id="KW-0378">Hydrolase</keyword>
<dbReference type="InterPro" id="IPR043502">
    <property type="entry name" value="DNA/RNA_pol_sf"/>
</dbReference>
<protein>
    <recommendedName>
        <fullName evidence="1">RNA-directed DNA polymerase</fullName>
        <ecNumber evidence="1">2.7.7.49</ecNumber>
    </recommendedName>
</protein>
<keyword evidence="3" id="KW-0548">Nucleotidyltransferase</keyword>
<dbReference type="Gene3D" id="4.10.60.10">
    <property type="entry name" value="Zinc finger, CCHC-type"/>
    <property type="match status" value="1"/>
</dbReference>
<dbReference type="CDD" id="cd01647">
    <property type="entry name" value="RT_LTR"/>
    <property type="match status" value="1"/>
</dbReference>
<dbReference type="SMART" id="SM00343">
    <property type="entry name" value="ZnF_C2HC"/>
    <property type="match status" value="2"/>
</dbReference>
<dbReference type="SUPFAM" id="SSF53098">
    <property type="entry name" value="Ribonuclease H-like"/>
    <property type="match status" value="1"/>
</dbReference>
<dbReference type="GO" id="GO:0008270">
    <property type="term" value="F:zinc ion binding"/>
    <property type="evidence" value="ECO:0007669"/>
    <property type="project" value="UniProtKB-KW"/>
</dbReference>
<keyword evidence="8" id="KW-0479">Metal-binding</keyword>
<dbReference type="Gene3D" id="2.40.70.10">
    <property type="entry name" value="Acid Proteases"/>
    <property type="match status" value="1"/>
</dbReference>
<evidence type="ECO:0000256" key="5">
    <source>
        <dbReference type="ARBA" id="ARBA00022759"/>
    </source>
</evidence>
<keyword evidence="8" id="KW-0863">Zinc-finger</keyword>
<dbReference type="InterPro" id="IPR043128">
    <property type="entry name" value="Rev_trsase/Diguanyl_cyclase"/>
</dbReference>
<feature type="domain" description="Reverse transcriptase" evidence="10">
    <location>
        <begin position="589"/>
        <end position="769"/>
    </location>
</feature>
<dbReference type="Pfam" id="PF00665">
    <property type="entry name" value="rve"/>
    <property type="match status" value="1"/>
</dbReference>
<gene>
    <name evidence="12" type="ORF">QE152_g40880</name>
</gene>
<dbReference type="InterPro" id="IPR036875">
    <property type="entry name" value="Znf_CCHC_sf"/>
</dbReference>
<feature type="non-terminal residue" evidence="12">
    <location>
        <position position="1424"/>
    </location>
</feature>
<dbReference type="PANTHER" id="PTHR37984:SF5">
    <property type="entry name" value="PROTEIN NYNRIN-LIKE"/>
    <property type="match status" value="1"/>
</dbReference>
<dbReference type="EMBL" id="JASPKY010001547">
    <property type="protein sequence ID" value="KAK9674756.1"/>
    <property type="molecule type" value="Genomic_DNA"/>
</dbReference>
<dbReference type="Pfam" id="PF17921">
    <property type="entry name" value="Integrase_H2C2"/>
    <property type="match status" value="1"/>
</dbReference>
<dbReference type="Pfam" id="PF17917">
    <property type="entry name" value="RT_RNaseH"/>
    <property type="match status" value="1"/>
</dbReference>
<dbReference type="EC" id="2.7.7.49" evidence="1"/>
<keyword evidence="4" id="KW-0540">Nuclease</keyword>
<name>A0AAW1HF90_POPJA</name>
<evidence type="ECO:0000259" key="9">
    <source>
        <dbReference type="PROSITE" id="PS50158"/>
    </source>
</evidence>
<dbReference type="Gene3D" id="3.30.420.10">
    <property type="entry name" value="Ribonuclease H-like superfamily/Ribonuclease H"/>
    <property type="match status" value="1"/>
</dbReference>
<dbReference type="SUPFAM" id="SSF57756">
    <property type="entry name" value="Retrovirus zinc finger-like domains"/>
    <property type="match status" value="1"/>
</dbReference>
<evidence type="ECO:0000256" key="1">
    <source>
        <dbReference type="ARBA" id="ARBA00012493"/>
    </source>
</evidence>
<reference evidence="12 13" key="1">
    <citation type="journal article" date="2024" name="BMC Genomics">
        <title>De novo assembly and annotation of Popillia japonica's genome with initial clues to its potential as an invasive pest.</title>
        <authorList>
            <person name="Cucini C."/>
            <person name="Boschi S."/>
            <person name="Funari R."/>
            <person name="Cardaioli E."/>
            <person name="Iannotti N."/>
            <person name="Marturano G."/>
            <person name="Paoli F."/>
            <person name="Bruttini M."/>
            <person name="Carapelli A."/>
            <person name="Frati F."/>
            <person name="Nardi F."/>
        </authorList>
    </citation>
    <scope>NUCLEOTIDE SEQUENCE [LARGE SCALE GENOMIC DNA]</scope>
    <source>
        <strain evidence="12">DMR45628</strain>
    </source>
</reference>
<evidence type="ECO:0000259" key="10">
    <source>
        <dbReference type="PROSITE" id="PS50878"/>
    </source>
</evidence>